<comment type="caution">
    <text evidence="3">The sequence shown here is derived from an EMBL/GenBank/DDBJ whole genome shotgun (WGS) entry which is preliminary data.</text>
</comment>
<dbReference type="Proteomes" id="UP001632038">
    <property type="component" value="Unassembled WGS sequence"/>
</dbReference>
<evidence type="ECO:0000313" key="4">
    <source>
        <dbReference type="Proteomes" id="UP001632038"/>
    </source>
</evidence>
<dbReference type="Pfam" id="PF04043">
    <property type="entry name" value="PMEI"/>
    <property type="match status" value="1"/>
</dbReference>
<evidence type="ECO:0000259" key="2">
    <source>
        <dbReference type="Pfam" id="PF04043"/>
    </source>
</evidence>
<keyword evidence="4" id="KW-1185">Reference proteome</keyword>
<dbReference type="EMBL" id="JAVIJP010000054">
    <property type="protein sequence ID" value="KAL3623904.1"/>
    <property type="molecule type" value="Genomic_DNA"/>
</dbReference>
<reference evidence="4" key="1">
    <citation type="journal article" date="2024" name="IScience">
        <title>Strigolactones Initiate the Formation of Haustorium-like Structures in Castilleja.</title>
        <authorList>
            <person name="Buerger M."/>
            <person name="Peterson D."/>
            <person name="Chory J."/>
        </authorList>
    </citation>
    <scope>NUCLEOTIDE SEQUENCE [LARGE SCALE GENOMIC DNA]</scope>
</reference>
<sequence length="179" mass="19348">MYTKTQQKIKVINISMTSLFILATLSLSLLCDICEADKISDLCILTPNPSLCSQTLRSDPRARAGGADLRVFGEIILEKSKIATQNVTTIAKSIGGEIANTCVETSVDAIDKLTKCVDYLKKPGSTSARDLYRIGSLARDDVASCDHLLGSREPAELKATSQKAQDLIDVLVIIANFLN</sequence>
<organism evidence="3 4">
    <name type="scientific">Castilleja foliolosa</name>
    <dbReference type="NCBI Taxonomy" id="1961234"/>
    <lineage>
        <taxon>Eukaryota</taxon>
        <taxon>Viridiplantae</taxon>
        <taxon>Streptophyta</taxon>
        <taxon>Embryophyta</taxon>
        <taxon>Tracheophyta</taxon>
        <taxon>Spermatophyta</taxon>
        <taxon>Magnoliopsida</taxon>
        <taxon>eudicotyledons</taxon>
        <taxon>Gunneridae</taxon>
        <taxon>Pentapetalae</taxon>
        <taxon>asterids</taxon>
        <taxon>lamiids</taxon>
        <taxon>Lamiales</taxon>
        <taxon>Orobanchaceae</taxon>
        <taxon>Pedicularideae</taxon>
        <taxon>Castillejinae</taxon>
        <taxon>Castilleja</taxon>
    </lineage>
</organism>
<dbReference type="SUPFAM" id="SSF101148">
    <property type="entry name" value="Plant invertase/pectin methylesterase inhibitor"/>
    <property type="match status" value="1"/>
</dbReference>
<feature type="signal peptide" evidence="1">
    <location>
        <begin position="1"/>
        <end position="36"/>
    </location>
</feature>
<gene>
    <name evidence="3" type="ORF">CASFOL_032720</name>
</gene>
<dbReference type="AlphaFoldDB" id="A0ABD3C3K9"/>
<proteinExistence type="predicted"/>
<dbReference type="NCBIfam" id="TIGR01614">
    <property type="entry name" value="PME_inhib"/>
    <property type="match status" value="1"/>
</dbReference>
<feature type="chain" id="PRO_5044752945" description="Pectinesterase inhibitor domain-containing protein" evidence="1">
    <location>
        <begin position="37"/>
        <end position="179"/>
    </location>
</feature>
<feature type="domain" description="Pectinesterase inhibitor" evidence="2">
    <location>
        <begin position="38"/>
        <end position="158"/>
    </location>
</feature>
<keyword evidence="1" id="KW-0732">Signal</keyword>
<dbReference type="InterPro" id="IPR035513">
    <property type="entry name" value="Invertase/methylesterase_inhib"/>
</dbReference>
<protein>
    <recommendedName>
        <fullName evidence="2">Pectinesterase inhibitor domain-containing protein</fullName>
    </recommendedName>
</protein>
<name>A0ABD3C3K9_9LAMI</name>
<dbReference type="Gene3D" id="1.20.140.40">
    <property type="entry name" value="Invertase/pectin methylesterase inhibitor family protein"/>
    <property type="match status" value="1"/>
</dbReference>
<evidence type="ECO:0000256" key="1">
    <source>
        <dbReference type="SAM" id="SignalP"/>
    </source>
</evidence>
<dbReference type="InterPro" id="IPR006501">
    <property type="entry name" value="Pectinesterase_inhib_dom"/>
</dbReference>
<accession>A0ABD3C3K9</accession>
<evidence type="ECO:0000313" key="3">
    <source>
        <dbReference type="EMBL" id="KAL3623904.1"/>
    </source>
</evidence>